<keyword evidence="1" id="KW-0496">Mitochondrion</keyword>
<name>A0A101LX67_PICGL</name>
<protein>
    <recommendedName>
        <fullName evidence="2">Retrovirus-related Pol polyprotein from transposon TNT 1-94</fullName>
    </recommendedName>
</protein>
<evidence type="ECO:0000313" key="1">
    <source>
        <dbReference type="EMBL" id="KUM46798.1"/>
    </source>
</evidence>
<reference evidence="1" key="1">
    <citation type="journal article" date="2015" name="Genome Biol. Evol.">
        <title>Organellar Genomes of White Spruce (Picea glauca): Assembly and Annotation.</title>
        <authorList>
            <person name="Jackman S.D."/>
            <person name="Warren R.L."/>
            <person name="Gibb E.A."/>
            <person name="Vandervalk B.P."/>
            <person name="Mohamadi H."/>
            <person name="Chu J."/>
            <person name="Raymond A."/>
            <person name="Pleasance S."/>
            <person name="Coope R."/>
            <person name="Wildung M.R."/>
            <person name="Ritland C.E."/>
            <person name="Bousquet J."/>
            <person name="Jones S.J."/>
            <person name="Bohlmann J."/>
            <person name="Birol I."/>
        </authorList>
    </citation>
    <scope>NUCLEOTIDE SEQUENCE [LARGE SCALE GENOMIC DNA]</scope>
    <source>
        <tissue evidence="1">Flushing bud</tissue>
    </source>
</reference>
<dbReference type="PANTHER" id="PTHR47481:SF31">
    <property type="entry name" value="OS01G0873500 PROTEIN"/>
    <property type="match status" value="1"/>
</dbReference>
<geneLocation type="mitochondrion" evidence="1"/>
<evidence type="ECO:0008006" key="2">
    <source>
        <dbReference type="Google" id="ProtNLM"/>
    </source>
</evidence>
<sequence length="116" mass="13213">MSNEDWEEMDMKAVSSIRMCLADNFIFNVRGEKTASGLWAKLESLYQSKSLLNRILLKNRLYSLKMKEGAKVSEHLNTFNDILSQLESIGVKMDDEDKAVTLLCTLPDSYDNLVTT</sequence>
<gene>
    <name evidence="1" type="ORF">ABT39_MTgene6253</name>
</gene>
<dbReference type="EMBL" id="LKAM01000009">
    <property type="protein sequence ID" value="KUM46798.1"/>
    <property type="molecule type" value="Genomic_DNA"/>
</dbReference>
<dbReference type="PANTHER" id="PTHR47481">
    <property type="match status" value="1"/>
</dbReference>
<organism evidence="1">
    <name type="scientific">Picea glauca</name>
    <name type="common">White spruce</name>
    <name type="synonym">Pinus glauca</name>
    <dbReference type="NCBI Taxonomy" id="3330"/>
    <lineage>
        <taxon>Eukaryota</taxon>
        <taxon>Viridiplantae</taxon>
        <taxon>Streptophyta</taxon>
        <taxon>Embryophyta</taxon>
        <taxon>Tracheophyta</taxon>
        <taxon>Spermatophyta</taxon>
        <taxon>Pinopsida</taxon>
        <taxon>Pinidae</taxon>
        <taxon>Conifers I</taxon>
        <taxon>Pinales</taxon>
        <taxon>Pinaceae</taxon>
        <taxon>Picea</taxon>
    </lineage>
</organism>
<comment type="caution">
    <text evidence="1">The sequence shown here is derived from an EMBL/GenBank/DDBJ whole genome shotgun (WGS) entry which is preliminary data.</text>
</comment>
<dbReference type="Pfam" id="PF14223">
    <property type="entry name" value="Retrotran_gag_2"/>
    <property type="match status" value="1"/>
</dbReference>
<proteinExistence type="predicted"/>
<dbReference type="AlphaFoldDB" id="A0A101LX67"/>
<accession>A0A101LX67</accession>